<dbReference type="PANTHER" id="PTHR24198">
    <property type="entry name" value="ANKYRIN REPEAT AND PROTEIN KINASE DOMAIN-CONTAINING PROTEIN"/>
    <property type="match status" value="1"/>
</dbReference>
<dbReference type="InterPro" id="IPR056884">
    <property type="entry name" value="NPHP3-like_N"/>
</dbReference>
<name>A0AAV9WUK1_9PEZI</name>
<dbReference type="SUPFAM" id="SSF52540">
    <property type="entry name" value="P-loop containing nucleoside triphosphate hydrolases"/>
    <property type="match status" value="1"/>
</dbReference>
<proteinExistence type="predicted"/>
<dbReference type="PROSITE" id="PS50297">
    <property type="entry name" value="ANK_REP_REGION"/>
    <property type="match status" value="7"/>
</dbReference>
<dbReference type="Gene3D" id="3.40.50.300">
    <property type="entry name" value="P-loop containing nucleotide triphosphate hydrolases"/>
    <property type="match status" value="1"/>
</dbReference>
<reference evidence="6 7" key="1">
    <citation type="submission" date="2019-10" db="EMBL/GenBank/DDBJ databases">
        <authorList>
            <person name="Palmer J.M."/>
        </authorList>
    </citation>
    <scope>NUCLEOTIDE SEQUENCE [LARGE SCALE GENOMIC DNA]</scope>
    <source>
        <strain evidence="6 7">TWF694</strain>
    </source>
</reference>
<evidence type="ECO:0000256" key="1">
    <source>
        <dbReference type="ARBA" id="ARBA00022737"/>
    </source>
</evidence>
<dbReference type="AlphaFoldDB" id="A0AAV9WUK1"/>
<dbReference type="Gene3D" id="1.25.40.20">
    <property type="entry name" value="Ankyrin repeat-containing domain"/>
    <property type="match status" value="3"/>
</dbReference>
<feature type="repeat" description="ANK" evidence="3">
    <location>
        <begin position="1023"/>
        <end position="1055"/>
    </location>
</feature>
<dbReference type="SUPFAM" id="SSF48403">
    <property type="entry name" value="Ankyrin repeat"/>
    <property type="match status" value="2"/>
</dbReference>
<dbReference type="Pfam" id="PF12796">
    <property type="entry name" value="Ank_2"/>
    <property type="match status" value="4"/>
</dbReference>
<dbReference type="SMART" id="SM00248">
    <property type="entry name" value="ANK"/>
    <property type="match status" value="12"/>
</dbReference>
<organism evidence="6 7">
    <name type="scientific">Orbilia ellipsospora</name>
    <dbReference type="NCBI Taxonomy" id="2528407"/>
    <lineage>
        <taxon>Eukaryota</taxon>
        <taxon>Fungi</taxon>
        <taxon>Dikarya</taxon>
        <taxon>Ascomycota</taxon>
        <taxon>Pezizomycotina</taxon>
        <taxon>Orbiliomycetes</taxon>
        <taxon>Orbiliales</taxon>
        <taxon>Orbiliaceae</taxon>
        <taxon>Orbilia</taxon>
    </lineage>
</organism>
<evidence type="ECO:0000313" key="7">
    <source>
        <dbReference type="Proteomes" id="UP001365542"/>
    </source>
</evidence>
<feature type="domain" description="Nephrocystin 3-like N-terminal" evidence="5">
    <location>
        <begin position="190"/>
        <end position="363"/>
    </location>
</feature>
<keyword evidence="2 3" id="KW-0040">ANK repeat</keyword>
<feature type="repeat" description="ANK" evidence="3">
    <location>
        <begin position="991"/>
        <end position="1023"/>
    </location>
</feature>
<feature type="repeat" description="ANK" evidence="3">
    <location>
        <begin position="1119"/>
        <end position="1151"/>
    </location>
</feature>
<feature type="repeat" description="ANK" evidence="3">
    <location>
        <begin position="958"/>
        <end position="990"/>
    </location>
</feature>
<dbReference type="PRINTS" id="PR01415">
    <property type="entry name" value="ANKYRIN"/>
</dbReference>
<dbReference type="Proteomes" id="UP001365542">
    <property type="component" value="Unassembled WGS sequence"/>
</dbReference>
<feature type="chain" id="PRO_5043597664" description="Nephrocystin 3-like N-terminal domain-containing protein" evidence="4">
    <location>
        <begin position="24"/>
        <end position="1207"/>
    </location>
</feature>
<feature type="repeat" description="ANK" evidence="3">
    <location>
        <begin position="823"/>
        <end position="855"/>
    </location>
</feature>
<keyword evidence="7" id="KW-1185">Reference proteome</keyword>
<dbReference type="EMBL" id="JAVHJO010000016">
    <property type="protein sequence ID" value="KAK6526494.1"/>
    <property type="molecule type" value="Genomic_DNA"/>
</dbReference>
<gene>
    <name evidence="6" type="ORF">TWF694_005078</name>
</gene>
<feature type="repeat" description="ANK" evidence="3">
    <location>
        <begin position="790"/>
        <end position="822"/>
    </location>
</feature>
<keyword evidence="1" id="KW-0677">Repeat</keyword>
<dbReference type="InterPro" id="IPR036770">
    <property type="entry name" value="Ankyrin_rpt-contain_sf"/>
</dbReference>
<evidence type="ECO:0000256" key="4">
    <source>
        <dbReference type="SAM" id="SignalP"/>
    </source>
</evidence>
<sequence length="1207" mass="134872">MSGLELATSIAGLVSLGIQLCQGITDYCTSYKGAQKDVDLLYEDTSNLMQTLQGIESAMDDSSLKAEMEQCISGIFETARARILELNEELKKFVEPPDKKQSKRRVMSMKVRILYPFQENNLRKLRDDISKINELIQQAIGSILLRQNNKMNDTMDRVADSVELEKIKDWLKPPDFSPSHMIASDKRSENTGGWFFNNPEFRQWRTSPASLLWVSGGAGRGKTVLCSTAINHLISGTKREYTAGIAYLYFDQTNHSVSQEHNMLLRSLIYQLSSQNIASSSNRDGAVPAPLKSLYSRSQNGTKPPLTQDLSITLRSLINLFSPCYLVADALDECKERQEFLRLLNTIVGQWKLPNVRFLITSRTELDTELPNRSWRGYTISMEDNISGDVRMYVEATLDSPDEPLNQWSPEERKSIAKSLIARANGNFRWVACQLEVLRGCFTRKELELALESLPATLEDTYERTLAAVDESRRLPLCQVLRWLCFSARPMHLDEICEVLAIDFEAKPRARYDPERCLQVNAARYFHQYSNLVSVTTVKMAGEEYRELRLAHLSVRDYLLSKKILGSSASYFYITEAVAQRSIAEACIVYLQQFDTKDDLPTYDEALRDTPLARYAARYWSQHVQDAIKAAKAEVGTEVSHIGPGGVEEEQKMVVFLIIQFLVQMLQLLGVPVSFSVTKKGDELKELDKLCVEFLMSQGQSQIRFFDPDTPWLSKPDVSRSLNAMPSALYTAAQAGFLEPVRELLRQGMDPNPIGGRYGTPLQAVACKGYPKIVSLLLENGADPNLKAGDYVYPLQGASAYGQAECVNILLAAGANIDASGGDYHTALHAAAFNGHRNIIEILAGHGVDLDSREPHENRTPLTIASSQGHTAVVEFLLKRGVDIFAKDAGGWTALDESAPAGFEVVSELLIKHNPEILKSVDKDNHTALHHTASQNFPACIEVLLRNGIDHRTRTSRNERTAFYKAVKSGNLEVVELFLKYGTEVAIEDSRGWTPLHIAAYYGFVEIGELLLDHGADVNLGPGGYTPLHIAVLREHTEFVEFLLDNEADTTITTMSGHRAIDFCEAIEHQQNQAITGRLNISEHYYTISGLRSAATRAQNVHIRDLLERGADINGTDDGGFTALYWAASGGHNETVRLLIESGADVNIRTDDGSSIMDCWLDQESVDLAYEHGFKDQGEEDESAAEWSRRLLVSKEIEGLIKKHMPR</sequence>
<evidence type="ECO:0000256" key="2">
    <source>
        <dbReference type="ARBA" id="ARBA00023043"/>
    </source>
</evidence>
<comment type="caution">
    <text evidence="6">The sequence shown here is derived from an EMBL/GenBank/DDBJ whole genome shotgun (WGS) entry which is preliminary data.</text>
</comment>
<dbReference type="InterPro" id="IPR027417">
    <property type="entry name" value="P-loop_NTPase"/>
</dbReference>
<keyword evidence="4" id="KW-0732">Signal</keyword>
<evidence type="ECO:0000256" key="3">
    <source>
        <dbReference type="PROSITE-ProRule" id="PRU00023"/>
    </source>
</evidence>
<accession>A0AAV9WUK1</accession>
<protein>
    <recommendedName>
        <fullName evidence="5">Nephrocystin 3-like N-terminal domain-containing protein</fullName>
    </recommendedName>
</protein>
<dbReference type="PROSITE" id="PS50088">
    <property type="entry name" value="ANK_REPEAT"/>
    <property type="match status" value="8"/>
</dbReference>
<feature type="repeat" description="ANK" evidence="3">
    <location>
        <begin position="857"/>
        <end position="889"/>
    </location>
</feature>
<dbReference type="InterPro" id="IPR002110">
    <property type="entry name" value="Ankyrin_rpt"/>
</dbReference>
<evidence type="ECO:0000313" key="6">
    <source>
        <dbReference type="EMBL" id="KAK6526494.1"/>
    </source>
</evidence>
<dbReference type="Pfam" id="PF24883">
    <property type="entry name" value="NPHP3_N"/>
    <property type="match status" value="1"/>
</dbReference>
<feature type="repeat" description="ANK" evidence="3">
    <location>
        <begin position="757"/>
        <end position="789"/>
    </location>
</feature>
<dbReference type="PANTHER" id="PTHR24198:SF165">
    <property type="entry name" value="ANKYRIN REPEAT-CONTAINING PROTEIN-RELATED"/>
    <property type="match status" value="1"/>
</dbReference>
<feature type="signal peptide" evidence="4">
    <location>
        <begin position="1"/>
        <end position="23"/>
    </location>
</feature>
<evidence type="ECO:0000259" key="5">
    <source>
        <dbReference type="Pfam" id="PF24883"/>
    </source>
</evidence>